<name>A0ABQ5V3Y6_9PROT</name>
<dbReference type="InterPro" id="IPR023614">
    <property type="entry name" value="Porin_dom_sf"/>
</dbReference>
<proteinExistence type="predicted"/>
<keyword evidence="2" id="KW-1185">Reference proteome</keyword>
<evidence type="ECO:0000313" key="1">
    <source>
        <dbReference type="EMBL" id="GLQ21291.1"/>
    </source>
</evidence>
<evidence type="ECO:0000313" key="2">
    <source>
        <dbReference type="Proteomes" id="UP001161390"/>
    </source>
</evidence>
<accession>A0ABQ5V3Y6</accession>
<organism evidence="1 2">
    <name type="scientific">Algimonas porphyrae</name>
    <dbReference type="NCBI Taxonomy" id="1128113"/>
    <lineage>
        <taxon>Bacteria</taxon>
        <taxon>Pseudomonadati</taxon>
        <taxon>Pseudomonadota</taxon>
        <taxon>Alphaproteobacteria</taxon>
        <taxon>Maricaulales</taxon>
        <taxon>Robiginitomaculaceae</taxon>
        <taxon>Algimonas</taxon>
    </lineage>
</organism>
<evidence type="ECO:0008006" key="3">
    <source>
        <dbReference type="Google" id="ProtNLM"/>
    </source>
</evidence>
<reference evidence="1" key="1">
    <citation type="journal article" date="2014" name="Int. J. Syst. Evol. Microbiol.">
        <title>Complete genome of a new Firmicutes species belonging to the dominant human colonic microbiota ('Ruminococcus bicirculans') reveals two chromosomes and a selective capacity to utilize plant glucans.</title>
        <authorList>
            <consortium name="NISC Comparative Sequencing Program"/>
            <person name="Wegmann U."/>
            <person name="Louis P."/>
            <person name="Goesmann A."/>
            <person name="Henrissat B."/>
            <person name="Duncan S.H."/>
            <person name="Flint H.J."/>
        </authorList>
    </citation>
    <scope>NUCLEOTIDE SEQUENCE</scope>
    <source>
        <strain evidence="1">NBRC 108216</strain>
    </source>
</reference>
<sequence>MNTLFQLDGYHGDNPSDAPRTDIRRARIGVSSRLTDSFTATAGFEYGSGEIVWENAFLAWTPQPHLSLFAGHIEAPLSFEDETSDSAATFLERASLNSLTFGRSLGFGARWADDYIRFETSVTGEPGTNSAFGDDKALRLAVRTDIFDMNGDSGWFLGASYGHEERGLAQPVISALGAELAPLESRAVPAGLYFDQSRYRGVEAFVQTGPVSISGEYAARNFNMNGTMSARQDAAYIKIAWFLTGEMHQRDMMEGRLIGITPLSRFGAVEAAARISQSHLRVPVLETRTSYTLGLNWYLGRRDRLMLNLVHDAPDYGPSETSIGLRWQMAITLF</sequence>
<dbReference type="InterPro" id="IPR010870">
    <property type="entry name" value="Porin_O/P"/>
</dbReference>
<dbReference type="SUPFAM" id="SSF56935">
    <property type="entry name" value="Porins"/>
    <property type="match status" value="1"/>
</dbReference>
<dbReference type="Pfam" id="PF07396">
    <property type="entry name" value="Porin_O_P"/>
    <property type="match status" value="2"/>
</dbReference>
<dbReference type="Gene3D" id="2.40.160.10">
    <property type="entry name" value="Porin"/>
    <property type="match status" value="1"/>
</dbReference>
<comment type="caution">
    <text evidence="1">The sequence shown here is derived from an EMBL/GenBank/DDBJ whole genome shotgun (WGS) entry which is preliminary data.</text>
</comment>
<dbReference type="Proteomes" id="UP001161390">
    <property type="component" value="Unassembled WGS sequence"/>
</dbReference>
<dbReference type="RefSeq" id="WP_284372666.1">
    <property type="nucleotide sequence ID" value="NZ_BSNJ01000004.1"/>
</dbReference>
<dbReference type="EMBL" id="BSNJ01000004">
    <property type="protein sequence ID" value="GLQ21291.1"/>
    <property type="molecule type" value="Genomic_DNA"/>
</dbReference>
<gene>
    <name evidence="1" type="ORF">GCM10007854_22460</name>
</gene>
<reference evidence="1" key="2">
    <citation type="submission" date="2023-01" db="EMBL/GenBank/DDBJ databases">
        <title>Draft genome sequence of Algimonas porphyrae strain NBRC 108216.</title>
        <authorList>
            <person name="Sun Q."/>
            <person name="Mori K."/>
        </authorList>
    </citation>
    <scope>NUCLEOTIDE SEQUENCE</scope>
    <source>
        <strain evidence="1">NBRC 108216</strain>
    </source>
</reference>
<protein>
    <recommendedName>
        <fullName evidence="3">Porin</fullName>
    </recommendedName>
</protein>